<gene>
    <name evidence="2" type="ORF">g.4593</name>
</gene>
<evidence type="ECO:0000313" key="2">
    <source>
        <dbReference type="EMBL" id="JAT26440.1"/>
    </source>
</evidence>
<evidence type="ECO:0000256" key="1">
    <source>
        <dbReference type="SAM" id="MobiDB-lite"/>
    </source>
</evidence>
<feature type="region of interest" description="Disordered" evidence="1">
    <location>
        <begin position="1"/>
        <end position="48"/>
    </location>
</feature>
<proteinExistence type="predicted"/>
<accession>A0A1B6LRS0</accession>
<feature type="non-terminal residue" evidence="2">
    <location>
        <position position="174"/>
    </location>
</feature>
<sequence length="174" mass="18842">SLSSTTSVALLSPTAQTSPAAMLSQWRHHAAPKRPASDQAASKLPKQVKLDSIFTKKEKANTSGILKVSNCDFGQESDPKLTTELHKVQSRIGKVNDNVELISPAENFDFAGCCGDVNEKEISNSKESPTLMDNPLEVESKNDTNGAVFHNYDEKSFVVSNEESKSTDLSQPSS</sequence>
<reference evidence="2" key="1">
    <citation type="submission" date="2015-11" db="EMBL/GenBank/DDBJ databases">
        <title>De novo transcriptome assembly of four potential Pierce s Disease insect vectors from Arizona vineyards.</title>
        <authorList>
            <person name="Tassone E.E."/>
        </authorList>
    </citation>
    <scope>NUCLEOTIDE SEQUENCE</scope>
</reference>
<name>A0A1B6LRS0_9HEMI</name>
<dbReference type="EMBL" id="GEBQ01013537">
    <property type="protein sequence ID" value="JAT26440.1"/>
    <property type="molecule type" value="Transcribed_RNA"/>
</dbReference>
<organism evidence="2">
    <name type="scientific">Graphocephala atropunctata</name>
    <dbReference type="NCBI Taxonomy" id="36148"/>
    <lineage>
        <taxon>Eukaryota</taxon>
        <taxon>Metazoa</taxon>
        <taxon>Ecdysozoa</taxon>
        <taxon>Arthropoda</taxon>
        <taxon>Hexapoda</taxon>
        <taxon>Insecta</taxon>
        <taxon>Pterygota</taxon>
        <taxon>Neoptera</taxon>
        <taxon>Paraneoptera</taxon>
        <taxon>Hemiptera</taxon>
        <taxon>Auchenorrhyncha</taxon>
        <taxon>Membracoidea</taxon>
        <taxon>Cicadellidae</taxon>
        <taxon>Cicadellinae</taxon>
        <taxon>Cicadellini</taxon>
        <taxon>Graphocephala</taxon>
    </lineage>
</organism>
<protein>
    <submittedName>
        <fullName evidence="2">Uncharacterized protein</fullName>
    </submittedName>
</protein>
<feature type="compositionally biased region" description="Low complexity" evidence="1">
    <location>
        <begin position="1"/>
        <end position="14"/>
    </location>
</feature>
<feature type="non-terminal residue" evidence="2">
    <location>
        <position position="1"/>
    </location>
</feature>
<dbReference type="AlphaFoldDB" id="A0A1B6LRS0"/>
<feature type="region of interest" description="Disordered" evidence="1">
    <location>
        <begin position="121"/>
        <end position="147"/>
    </location>
</feature>